<accession>A0AB74IJ13</accession>
<proteinExistence type="inferred from homology"/>
<dbReference type="Pfam" id="PF17101">
    <property type="entry name" value="Stealth_CR1"/>
    <property type="match status" value="1"/>
</dbReference>
<dbReference type="PANTHER" id="PTHR24045">
    <property type="match status" value="1"/>
</dbReference>
<dbReference type="InterPro" id="IPR047141">
    <property type="entry name" value="Stealth"/>
</dbReference>
<evidence type="ECO:0000259" key="5">
    <source>
        <dbReference type="Pfam" id="PF17101"/>
    </source>
</evidence>
<evidence type="ECO:0000256" key="3">
    <source>
        <dbReference type="SAM" id="Phobius"/>
    </source>
</evidence>
<dbReference type="Pfam" id="PF11380">
    <property type="entry name" value="Stealth_CR2"/>
    <property type="match status" value="1"/>
</dbReference>
<evidence type="ECO:0000256" key="2">
    <source>
        <dbReference type="ARBA" id="ARBA00022679"/>
    </source>
</evidence>
<reference evidence="6 7" key="1">
    <citation type="submission" date="2018-10" db="EMBL/GenBank/DDBJ databases">
        <title>Fifty Aureobasidium pullulans genomes reveal a recombining polyextremotolerant generalist.</title>
        <authorList>
            <person name="Gostincar C."/>
            <person name="Turk M."/>
            <person name="Zajc J."/>
            <person name="Gunde-Cimerman N."/>
        </authorList>
    </citation>
    <scope>NUCLEOTIDE SEQUENCE [LARGE SCALE GENOMIC DNA]</scope>
    <source>
        <strain evidence="6 7">EXF-10796</strain>
    </source>
</reference>
<dbReference type="GO" id="GO:0005794">
    <property type="term" value="C:Golgi apparatus"/>
    <property type="evidence" value="ECO:0007669"/>
    <property type="project" value="TreeGrafter"/>
</dbReference>
<comment type="similarity">
    <text evidence="1">Belongs to the stealth family.</text>
</comment>
<dbReference type="InterPro" id="IPR031358">
    <property type="entry name" value="Stealth_CR1"/>
</dbReference>
<dbReference type="GO" id="GO:0046835">
    <property type="term" value="P:carbohydrate phosphorylation"/>
    <property type="evidence" value="ECO:0007669"/>
    <property type="project" value="TreeGrafter"/>
</dbReference>
<feature type="transmembrane region" description="Helical" evidence="3">
    <location>
        <begin position="31"/>
        <end position="51"/>
    </location>
</feature>
<comment type="caution">
    <text evidence="6">The sequence shown here is derived from an EMBL/GenBank/DDBJ whole genome shotgun (WGS) entry which is preliminary data.</text>
</comment>
<dbReference type="GO" id="GO:0003976">
    <property type="term" value="F:UDP-N-acetylglucosamine-lysosomal-enzyme N-acetylglucosaminephosphotransferase activity"/>
    <property type="evidence" value="ECO:0007669"/>
    <property type="project" value="TreeGrafter"/>
</dbReference>
<keyword evidence="3" id="KW-0472">Membrane</keyword>
<dbReference type="PANTHER" id="PTHR24045:SF0">
    <property type="entry name" value="N-ACETYLGLUCOSAMINE-1-PHOSPHOTRANSFERASE SUBUNITS ALPHA_BETA"/>
    <property type="match status" value="1"/>
</dbReference>
<evidence type="ECO:0000259" key="4">
    <source>
        <dbReference type="Pfam" id="PF11380"/>
    </source>
</evidence>
<dbReference type="Proteomes" id="UP000309076">
    <property type="component" value="Unassembled WGS sequence"/>
</dbReference>
<gene>
    <name evidence="6" type="ORF">D6D21_09964</name>
</gene>
<protein>
    <recommendedName>
        <fullName evidence="8">Stealth protein CR3 conserved region 3 domain-containing protein</fullName>
    </recommendedName>
</protein>
<organism evidence="6 7">
    <name type="scientific">Aureobasidium pullulans</name>
    <name type="common">Black yeast</name>
    <name type="synonym">Pullularia pullulans</name>
    <dbReference type="NCBI Taxonomy" id="5580"/>
    <lineage>
        <taxon>Eukaryota</taxon>
        <taxon>Fungi</taxon>
        <taxon>Dikarya</taxon>
        <taxon>Ascomycota</taxon>
        <taxon>Pezizomycotina</taxon>
        <taxon>Dothideomycetes</taxon>
        <taxon>Dothideomycetidae</taxon>
        <taxon>Dothideales</taxon>
        <taxon>Saccotheciaceae</taxon>
        <taxon>Aureobasidium</taxon>
    </lineage>
</organism>
<feature type="domain" description="Stealth protein CR1 conserved region 1" evidence="5">
    <location>
        <begin position="262"/>
        <end position="289"/>
    </location>
</feature>
<evidence type="ECO:0000313" key="7">
    <source>
        <dbReference type="Proteomes" id="UP000309076"/>
    </source>
</evidence>
<keyword evidence="3" id="KW-0812">Transmembrane</keyword>
<feature type="domain" description="Stealth protein CR2 conserved region 2" evidence="4">
    <location>
        <begin position="306"/>
        <end position="397"/>
    </location>
</feature>
<evidence type="ECO:0000256" key="1">
    <source>
        <dbReference type="ARBA" id="ARBA00007583"/>
    </source>
</evidence>
<evidence type="ECO:0008006" key="8">
    <source>
        <dbReference type="Google" id="ProtNLM"/>
    </source>
</evidence>
<name>A0AB74IJ13_AURPU</name>
<dbReference type="EMBL" id="QZAM01000362">
    <property type="protein sequence ID" value="THW33524.1"/>
    <property type="molecule type" value="Genomic_DNA"/>
</dbReference>
<dbReference type="InterPro" id="IPR021520">
    <property type="entry name" value="Stealth_CR2"/>
</dbReference>
<keyword evidence="3" id="KW-1133">Transmembrane helix</keyword>
<dbReference type="AlphaFoldDB" id="A0AB74IJ13"/>
<keyword evidence="2" id="KW-0808">Transferase</keyword>
<sequence length="793" mass="89979">MPYLQQKDSTWQTRRSSSSFTRFTRSRRRQLLGGFSVLCILIYWTVCIGLGSTRNELFTPPLPATPKFWAGGSEDRLVTIQASKGAFVTDLGDVVEPPASQEIPRPQIFDQVGSFEEPILQERPATIQVTKGSSVNDIGDVEEQQSLAEDVSEMQPVVADGGRLTDISKSQAGTQADNSQDSASLSLPGSLTDRVKFAMSPGYVFPDTSNFERLNRLADEFPDYVHIPLHMAVQEETLDSWEEDWFAHAVFEPKTHGSLKEPKIDFVYTWVNGSDTRFAETMRPYELNSSLNDDAGEWIASHGVNRYRDWDELRYSIRSVEKHAGSFRNNIQILVNAVEGEDGTMSKQRPTWLKDDVEIQSALQVLSQEDFFGAEEAECLPTFNSLTIENQIYNTPSDTDRVSRDVPLTEKLRMTIIQIFAMSDDMFLGKPHAASDIYSPLFGTVMGFKPNSYNTIVPPSEKDALRFGEKPYLIYTSWMLNRRFGTRKRKGQVHFGHSLSRSVYKEAMEAFPRPALKSACQKFRGETGFQLYSWYNAFHYTIERHREALLWSYIMIRSDPDRNGYLNWEERQAIVSDLEEGLANEGRNSFRKRMYYYVAKSLGDAGLEAPKVNVETTWTSLDGPATIANIDCFEFNVNECLAPGFSSPSWDERSDNPVFSTAAIFDRLARQDPQCGDCLTKLLLNRVEQGLSPLLPHADTDAEHRQTVLKALKRYSYVVVEPDALFTMVTDAEQVQVRLIDRLADPDKQAGQLCLNDDVTTDNENELLALRETISRLFNEHWGTPSRFEAWSQ</sequence>
<evidence type="ECO:0000313" key="6">
    <source>
        <dbReference type="EMBL" id="THW33524.1"/>
    </source>
</evidence>